<dbReference type="GO" id="GO:0043565">
    <property type="term" value="F:sequence-specific DNA binding"/>
    <property type="evidence" value="ECO:0007669"/>
    <property type="project" value="TreeGrafter"/>
</dbReference>
<dbReference type="InterPro" id="IPR036388">
    <property type="entry name" value="WH-like_DNA-bd_sf"/>
</dbReference>
<dbReference type="PANTHER" id="PTHR30537:SF5">
    <property type="entry name" value="HTH-TYPE TRANSCRIPTIONAL ACTIVATOR TTDR-RELATED"/>
    <property type="match status" value="1"/>
</dbReference>
<dbReference type="InterPro" id="IPR058163">
    <property type="entry name" value="LysR-type_TF_proteobact-type"/>
</dbReference>
<keyword evidence="3" id="KW-0238">DNA-binding</keyword>
<proteinExistence type="inferred from homology"/>
<dbReference type="KEGG" id="merd:EB233_07945"/>
<dbReference type="GO" id="GO:0006351">
    <property type="term" value="P:DNA-templated transcription"/>
    <property type="evidence" value="ECO:0007669"/>
    <property type="project" value="TreeGrafter"/>
</dbReference>
<dbReference type="SUPFAM" id="SSF46785">
    <property type="entry name" value="Winged helix' DNA-binding domain"/>
    <property type="match status" value="1"/>
</dbReference>
<keyword evidence="4" id="KW-0804">Transcription</keyword>
<evidence type="ECO:0000256" key="4">
    <source>
        <dbReference type="ARBA" id="ARBA00023163"/>
    </source>
</evidence>
<protein>
    <submittedName>
        <fullName evidence="6">LysR family transcriptional regulator</fullName>
    </submittedName>
</protein>
<evidence type="ECO:0000259" key="5">
    <source>
        <dbReference type="PROSITE" id="PS50931"/>
    </source>
</evidence>
<dbReference type="AlphaFoldDB" id="A0A6M7UH69"/>
<feature type="domain" description="HTH lysR-type" evidence="5">
    <location>
        <begin position="1"/>
        <end position="59"/>
    </location>
</feature>
<dbReference type="CDD" id="cd08471">
    <property type="entry name" value="PBP2_CrgA_like_2"/>
    <property type="match status" value="1"/>
</dbReference>
<dbReference type="InterPro" id="IPR036390">
    <property type="entry name" value="WH_DNA-bd_sf"/>
</dbReference>
<dbReference type="SUPFAM" id="SSF53850">
    <property type="entry name" value="Periplasmic binding protein-like II"/>
    <property type="match status" value="1"/>
</dbReference>
<dbReference type="FunFam" id="1.10.10.10:FF:000001">
    <property type="entry name" value="LysR family transcriptional regulator"/>
    <property type="match status" value="1"/>
</dbReference>
<evidence type="ECO:0000313" key="6">
    <source>
        <dbReference type="EMBL" id="QKC75488.1"/>
    </source>
</evidence>
<keyword evidence="2" id="KW-0805">Transcription regulation</keyword>
<dbReference type="Gene3D" id="1.10.10.10">
    <property type="entry name" value="Winged helix-like DNA-binding domain superfamily/Winged helix DNA-binding domain"/>
    <property type="match status" value="1"/>
</dbReference>
<reference evidence="6 7" key="1">
    <citation type="submission" date="2018-10" db="EMBL/GenBank/DDBJ databases">
        <authorList>
            <person name="Perry B.J."/>
            <person name="Sullivan J.T."/>
            <person name="Murphy R.J.T."/>
            <person name="Ramsay J.P."/>
            <person name="Ronson C.W."/>
        </authorList>
    </citation>
    <scope>NUCLEOTIDE SEQUENCE [LARGE SCALE GENOMIC DNA]</scope>
    <source>
        <strain evidence="6 7">NZP2014</strain>
    </source>
</reference>
<keyword evidence="7" id="KW-1185">Reference proteome</keyword>
<sequence length="303" mass="32860">MDRLEAMSLFIAAAEDGSLSAAARRCGIPLATVSRKVSELERHLKTRLLNRSTRRLTLTDAGDAYLAACRRILDEVGEAERIAGGEYSAPTGELIITAPIVFGRLHVLPVVTAFLAAYPQVDIRLTLGDRIAQLAEDHIDLAVRIGRLPDSRMVAIKVGSIGHVVCASPAYLADRGTPKSPGDLATHSCITFEGLSSLATWTFAVDKADFAVPVRSRLRVNTAEAAIDAAIAEVGLTRVLSYQVVAAVRSEALRPVLRDFEPEPWPVNLVHAGQGRLPVKLRAFLDFAAPRLRERLAQATWQE</sequence>
<dbReference type="Proteomes" id="UP000503339">
    <property type="component" value="Chromosome"/>
</dbReference>
<dbReference type="EMBL" id="CP033361">
    <property type="protein sequence ID" value="QKC75488.1"/>
    <property type="molecule type" value="Genomic_DNA"/>
</dbReference>
<evidence type="ECO:0000256" key="3">
    <source>
        <dbReference type="ARBA" id="ARBA00023125"/>
    </source>
</evidence>
<evidence type="ECO:0000256" key="2">
    <source>
        <dbReference type="ARBA" id="ARBA00023015"/>
    </source>
</evidence>
<dbReference type="PANTHER" id="PTHR30537">
    <property type="entry name" value="HTH-TYPE TRANSCRIPTIONAL REGULATOR"/>
    <property type="match status" value="1"/>
</dbReference>
<dbReference type="PROSITE" id="PS50931">
    <property type="entry name" value="HTH_LYSR"/>
    <property type="match status" value="1"/>
</dbReference>
<dbReference type="Pfam" id="PF03466">
    <property type="entry name" value="LysR_substrate"/>
    <property type="match status" value="1"/>
</dbReference>
<dbReference type="Gene3D" id="3.40.190.290">
    <property type="match status" value="1"/>
</dbReference>
<name>A0A6M7UH69_9HYPH</name>
<evidence type="ECO:0000313" key="7">
    <source>
        <dbReference type="Proteomes" id="UP000503339"/>
    </source>
</evidence>
<dbReference type="Pfam" id="PF00126">
    <property type="entry name" value="HTH_1"/>
    <property type="match status" value="1"/>
</dbReference>
<evidence type="ECO:0000256" key="1">
    <source>
        <dbReference type="ARBA" id="ARBA00009437"/>
    </source>
</evidence>
<accession>A0A6M7UH69</accession>
<organism evidence="6 7">
    <name type="scientific">Mesorhizobium erdmanii</name>
    <dbReference type="NCBI Taxonomy" id="1777866"/>
    <lineage>
        <taxon>Bacteria</taxon>
        <taxon>Pseudomonadati</taxon>
        <taxon>Pseudomonadota</taxon>
        <taxon>Alphaproteobacteria</taxon>
        <taxon>Hyphomicrobiales</taxon>
        <taxon>Phyllobacteriaceae</taxon>
        <taxon>Mesorhizobium</taxon>
    </lineage>
</organism>
<comment type="similarity">
    <text evidence="1">Belongs to the LysR transcriptional regulatory family.</text>
</comment>
<dbReference type="InterPro" id="IPR005119">
    <property type="entry name" value="LysR_subst-bd"/>
</dbReference>
<dbReference type="GO" id="GO:0003700">
    <property type="term" value="F:DNA-binding transcription factor activity"/>
    <property type="evidence" value="ECO:0007669"/>
    <property type="project" value="InterPro"/>
</dbReference>
<dbReference type="InterPro" id="IPR000847">
    <property type="entry name" value="LysR_HTH_N"/>
</dbReference>
<gene>
    <name evidence="6" type="ORF">EB233_07945</name>
</gene>
<dbReference type="RefSeq" id="WP_064992428.1">
    <property type="nucleotide sequence ID" value="NZ_CP033361.1"/>
</dbReference>